<name>A0A836GJ86_LEIEN</name>
<comment type="caution">
    <text evidence="3">The sequence shown here is derived from an EMBL/GenBank/DDBJ whole genome shotgun (WGS) entry which is preliminary data.</text>
</comment>
<dbReference type="GO" id="GO:0140268">
    <property type="term" value="C:endoplasmic reticulum-plasma membrane contact site"/>
    <property type="evidence" value="ECO:0007669"/>
    <property type="project" value="TreeGrafter"/>
</dbReference>
<dbReference type="InterPro" id="IPR011993">
    <property type="entry name" value="PH-like_dom_sf"/>
</dbReference>
<dbReference type="Proteomes" id="UP000674179">
    <property type="component" value="Chromosome 30"/>
</dbReference>
<dbReference type="GO" id="GO:0005886">
    <property type="term" value="C:plasma membrane"/>
    <property type="evidence" value="ECO:0007669"/>
    <property type="project" value="TreeGrafter"/>
</dbReference>
<feature type="compositionally biased region" description="Low complexity" evidence="1">
    <location>
        <begin position="173"/>
        <end position="183"/>
    </location>
</feature>
<sequence>MSTKRRSAAEIQRSLVRQVQSISAHTRGISNDIALMSQSMHDGMQETTGPTADLLAVTSQLSSSAMTTCTSLSNCLDDLVSVGEAMAPVLADNPEAAAALLLNFFSAFLTQMGAFYKEMNARWDTGCQSFGRGKAAVFREPPVSSMKSATRTLSGSGAPTVVPPAAGIQREPSAAAAASTAKAGGRRKESGLLLDDVAGRKPFQQPGEGTESAPGPAAAKKERETSAAATEEEVPVAEVTTPATNVWQENCDRSQNSHSSGGSVEDSMAALAAAAESGAQTAAPLRSKRNTLLSANFIAGAPAELTSEERRALAQSEPPYLLLTSTLEAALGAVVMTSRPNVFSNFATFTYDEPVSRYYIRLVRPGSLAYFVYCNYICAGADTQADFLCDVLETDCAEVDPFASPAGEVMVDDAADLSSLPACAWGIGSSEDNERRLYTMYALIKQPLREGPTAIIQDSLNIGAVRDEVLHMVTLVEGAPHFARVTCMVHSEVHTAGVPTQKQAAILSFSRSAFAQAGFVEVPDLEVEEAVLRTRRRKKSLVDAKMALFPKQERDATATFQPPVQLASLDQPAGDTGISLGGVARGAVQGGYEVLKAPFAVGRAVGGALLDVTGVTGAVRHNIEGVFRKAFPSLVDEALVDTFNCAWSERSMLKQGYLFITPHWLCFQSTVAAAKFSVEYDEIKDIIKSKSAKMFGNAIEVKTHLDDSIFLTNFLQRDQAYSALMSQWLKQ</sequence>
<dbReference type="RefSeq" id="XP_067691018.1">
    <property type="nucleotide sequence ID" value="XM_067834915.1"/>
</dbReference>
<dbReference type="Gene3D" id="2.30.29.30">
    <property type="entry name" value="Pleckstrin-homology domain (PH domain)/Phosphotyrosine-binding domain (PTB)"/>
    <property type="match status" value="1"/>
</dbReference>
<evidence type="ECO:0000259" key="2">
    <source>
        <dbReference type="SMART" id="SM00568"/>
    </source>
</evidence>
<keyword evidence="4" id="KW-1185">Reference proteome</keyword>
<dbReference type="AlphaFoldDB" id="A0A836GJ86"/>
<dbReference type="GO" id="GO:0005789">
    <property type="term" value="C:endoplasmic reticulum membrane"/>
    <property type="evidence" value="ECO:0007669"/>
    <property type="project" value="TreeGrafter"/>
</dbReference>
<gene>
    <name evidence="3" type="ORF">CUR178_03179</name>
</gene>
<accession>A0A836GJ86</accession>
<dbReference type="Pfam" id="PF02893">
    <property type="entry name" value="GRAM"/>
    <property type="match status" value="1"/>
</dbReference>
<dbReference type="KEGG" id="lenr:94170425"/>
<protein>
    <recommendedName>
        <fullName evidence="2">GRAM domain-containing protein</fullName>
    </recommendedName>
</protein>
<dbReference type="EMBL" id="JAFHKP010000030">
    <property type="protein sequence ID" value="KAG5473259.1"/>
    <property type="molecule type" value="Genomic_DNA"/>
</dbReference>
<evidence type="ECO:0000313" key="4">
    <source>
        <dbReference type="Proteomes" id="UP000674179"/>
    </source>
</evidence>
<dbReference type="SMART" id="SM00568">
    <property type="entry name" value="GRAM"/>
    <property type="match status" value="1"/>
</dbReference>
<evidence type="ECO:0000313" key="3">
    <source>
        <dbReference type="EMBL" id="KAG5473259.1"/>
    </source>
</evidence>
<dbReference type="GO" id="GO:0032934">
    <property type="term" value="F:sterol binding"/>
    <property type="evidence" value="ECO:0007669"/>
    <property type="project" value="TreeGrafter"/>
</dbReference>
<dbReference type="GO" id="GO:0120015">
    <property type="term" value="F:sterol transfer activity"/>
    <property type="evidence" value="ECO:0007669"/>
    <property type="project" value="TreeGrafter"/>
</dbReference>
<feature type="region of interest" description="Disordered" evidence="1">
    <location>
        <begin position="141"/>
        <end position="265"/>
    </location>
</feature>
<dbReference type="OrthoDB" id="2162691at2759"/>
<reference evidence="3 4" key="1">
    <citation type="submission" date="2021-02" db="EMBL/GenBank/DDBJ databases">
        <title>Leishmania (Mundinia) enrietti genome sequencing and assembly.</title>
        <authorList>
            <person name="Almutairi H."/>
            <person name="Gatherer D."/>
        </authorList>
    </citation>
    <scope>NUCLEOTIDE SEQUENCE [LARGE SCALE GENOMIC DNA]</scope>
    <source>
        <strain evidence="3">CUR178</strain>
    </source>
</reference>
<organism evidence="3 4">
    <name type="scientific">Leishmania enriettii</name>
    <dbReference type="NCBI Taxonomy" id="5663"/>
    <lineage>
        <taxon>Eukaryota</taxon>
        <taxon>Discoba</taxon>
        <taxon>Euglenozoa</taxon>
        <taxon>Kinetoplastea</taxon>
        <taxon>Metakinetoplastina</taxon>
        <taxon>Trypanosomatida</taxon>
        <taxon>Trypanosomatidae</taxon>
        <taxon>Leishmaniinae</taxon>
        <taxon>Leishmania</taxon>
    </lineage>
</organism>
<dbReference type="PANTHER" id="PTHR23319:SF4">
    <property type="entry name" value="GRAM DOMAIN CONTAINING 1B, ISOFORM E"/>
    <property type="match status" value="1"/>
</dbReference>
<evidence type="ECO:0000256" key="1">
    <source>
        <dbReference type="SAM" id="MobiDB-lite"/>
    </source>
</evidence>
<feature type="compositionally biased region" description="Polar residues" evidence="1">
    <location>
        <begin position="145"/>
        <end position="157"/>
    </location>
</feature>
<dbReference type="InterPro" id="IPR051482">
    <property type="entry name" value="Cholesterol_transport"/>
</dbReference>
<dbReference type="GO" id="GO:0032366">
    <property type="term" value="P:intracellular sterol transport"/>
    <property type="evidence" value="ECO:0007669"/>
    <property type="project" value="TreeGrafter"/>
</dbReference>
<feature type="compositionally biased region" description="Polar residues" evidence="1">
    <location>
        <begin position="245"/>
        <end position="262"/>
    </location>
</feature>
<feature type="domain" description="GRAM" evidence="2">
    <location>
        <begin position="625"/>
        <end position="690"/>
    </location>
</feature>
<dbReference type="GeneID" id="94170425"/>
<dbReference type="PANTHER" id="PTHR23319">
    <property type="entry name" value="GRAM DOMAIN CONTAINING 1B, ISOFORM E"/>
    <property type="match status" value="1"/>
</dbReference>
<dbReference type="InterPro" id="IPR004182">
    <property type="entry name" value="GRAM"/>
</dbReference>
<proteinExistence type="predicted"/>